<feature type="region of interest" description="Disordered" evidence="1">
    <location>
        <begin position="26"/>
        <end position="73"/>
    </location>
</feature>
<dbReference type="OrthoDB" id="3269001at2759"/>
<evidence type="ECO:0000256" key="1">
    <source>
        <dbReference type="SAM" id="MobiDB-lite"/>
    </source>
</evidence>
<dbReference type="PANTHER" id="PTHR46579">
    <property type="entry name" value="F5/8 TYPE C DOMAIN-CONTAINING PROTEIN-RELATED"/>
    <property type="match status" value="1"/>
</dbReference>
<feature type="compositionally biased region" description="Basic and acidic residues" evidence="1">
    <location>
        <begin position="846"/>
        <end position="862"/>
    </location>
</feature>
<accession>A0A1M2VQ44</accession>
<dbReference type="OMA" id="NAFMANI"/>
<sequence>MSGPSSATAWRHKRWARLRDMLGADTDVKTLNDESAPQTQPAKHPRSVVSGSAPELPTESAPHPPLPPSAPPANVASQLDDLVHLHIAFIQGMVTFSSFGRPLEFITDPVLDGSFVRWHIQSGEPCNSGKSSLDTRKSRNIPFLEYQNWLTVSYIFLTSSGAGADDEVTEYRQGLIAQILEELDRLEDLKEWEWERQATGHSESSGASGESRFTVNTERHLDAQWTSWTAPVTPVYAYFIVSTTSNLLLGMSRKATGVVMGGLRSTIRLTLEYVRAPGSLLPEDHRLLRQLARDPRTVLNALDLDPHVTTYNCCPDCFALYALADIVPRTCTERAAPESLPCGAKLSRRRKIGPDVMSIPVRKYLHQSLKHWLGRMLCRTEIETWLKKRRWNGGRATMPMTDAFDGIALQSLHGPEPGKAYLDGPLHEMRLVFALSADGFNPYQMKEAKHSVTSTAVYMICLNLPENLRYLPENLYLAGVIPGPTKPSTSQINHFLRLVMDELLDFWNPGVYYSQTALRPQGCLVRAALVPLVADLLAARQLSGLGPHNHARVLCSVCTTPADGVENTDPATFEPRDLEKHRADAKVWLDARTTFEREKLFQSTGVRYSELLRLPYWNPFLYTVVDTMHNLYLGILQRHIRVIWGISVDVEDGDASGNMVGTAPERPSDANMAAGVDLLLTATTVKLRTAGKAVLYHLCLDRGIRRAGTVSQLVKNLAAWRKKEGIHVEQYPAASVGANPDLQSELTPDYGKDDSAEIRSAEKTLQGPKASTALVRRRHDVLQTMCKVRGIECEDSTRKEVLSERLRAWLDVRRLELSLQQMTIGDEREQEATSLSPSSADPENATQRDEDPTVPRHRHDQEAIGRDTLSAYMEDRCRMQLPSWMNAPPVAFGTKQHGKLSADQWRALCIVNLPVTLIRTWSFQEERRVKMLENFLDVVEVVETFGLLEIGEKQIAAAEVLMRRYLEGVKDLYKGMKIQPNHHLALHIGIFLRLFGPVHSWRAFVFERFNFYLQSINTNMTFGELEMTFMMHSCRAANFQPFLRSPIVQQYMQDFSQQLQASDKKDRRGMRLDAVLRSAGEHVAASAELQGEPFKTSRPAPLGDPEYKALLQRLSYDDGNIYVDEDEFYARRPAGRLPLPRSATRCSSLLVSGVSYKPWSRSLGDSNAMFRHPILGSNSHAGRIEQIFLHTRGAATGEDNIETFLVVKRLQPLNRFDAGLDPYRRYPTVGGRLYYSAYDDALFVIRGGDLVSHFASTSMEHLV</sequence>
<feature type="compositionally biased region" description="Polar residues" evidence="1">
    <location>
        <begin position="832"/>
        <end position="845"/>
    </location>
</feature>
<gene>
    <name evidence="2" type="ORF">TRAPUB_13841</name>
</gene>
<dbReference type="EMBL" id="MNAD01000886">
    <property type="protein sequence ID" value="OJT09680.1"/>
    <property type="molecule type" value="Genomic_DNA"/>
</dbReference>
<comment type="caution">
    <text evidence="2">The sequence shown here is derived from an EMBL/GenBank/DDBJ whole genome shotgun (WGS) entry which is preliminary data.</text>
</comment>
<evidence type="ECO:0000313" key="2">
    <source>
        <dbReference type="EMBL" id="OJT09680.1"/>
    </source>
</evidence>
<reference evidence="2 3" key="1">
    <citation type="submission" date="2016-10" db="EMBL/GenBank/DDBJ databases">
        <title>Genome sequence of the basidiomycete white-rot fungus Trametes pubescens.</title>
        <authorList>
            <person name="Makela M.R."/>
            <person name="Granchi Z."/>
            <person name="Peng M."/>
            <person name="De Vries R.P."/>
            <person name="Grigoriev I."/>
            <person name="Riley R."/>
            <person name="Hilden K."/>
        </authorList>
    </citation>
    <scope>NUCLEOTIDE SEQUENCE [LARGE SCALE GENOMIC DNA]</scope>
    <source>
        <strain evidence="2 3">FBCC735</strain>
    </source>
</reference>
<dbReference type="Pfam" id="PF02992">
    <property type="entry name" value="Transposase_21"/>
    <property type="match status" value="1"/>
</dbReference>
<evidence type="ECO:0000313" key="3">
    <source>
        <dbReference type="Proteomes" id="UP000184267"/>
    </source>
</evidence>
<dbReference type="InterPro" id="IPR004242">
    <property type="entry name" value="Transposase_21"/>
</dbReference>
<proteinExistence type="predicted"/>
<dbReference type="Proteomes" id="UP000184267">
    <property type="component" value="Unassembled WGS sequence"/>
</dbReference>
<feature type="non-terminal residue" evidence="2">
    <location>
        <position position="1263"/>
    </location>
</feature>
<dbReference type="PANTHER" id="PTHR46579:SF1">
    <property type="entry name" value="F5_8 TYPE C DOMAIN-CONTAINING PROTEIN"/>
    <property type="match status" value="1"/>
</dbReference>
<name>A0A1M2VQ44_TRAPU</name>
<keyword evidence="3" id="KW-1185">Reference proteome</keyword>
<organism evidence="2 3">
    <name type="scientific">Trametes pubescens</name>
    <name type="common">White-rot fungus</name>
    <dbReference type="NCBI Taxonomy" id="154538"/>
    <lineage>
        <taxon>Eukaryota</taxon>
        <taxon>Fungi</taxon>
        <taxon>Dikarya</taxon>
        <taxon>Basidiomycota</taxon>
        <taxon>Agaricomycotina</taxon>
        <taxon>Agaricomycetes</taxon>
        <taxon>Polyporales</taxon>
        <taxon>Polyporaceae</taxon>
        <taxon>Trametes</taxon>
    </lineage>
</organism>
<dbReference type="AlphaFoldDB" id="A0A1M2VQ44"/>
<dbReference type="STRING" id="154538.A0A1M2VQ44"/>
<protein>
    <submittedName>
        <fullName evidence="2">Uncharacterized protein</fullName>
    </submittedName>
</protein>
<feature type="region of interest" description="Disordered" evidence="1">
    <location>
        <begin position="823"/>
        <end position="862"/>
    </location>
</feature>
<feature type="compositionally biased region" description="Pro residues" evidence="1">
    <location>
        <begin position="62"/>
        <end position="71"/>
    </location>
</feature>